<keyword evidence="8 13" id="KW-0472">Membrane</keyword>
<dbReference type="Pfam" id="PF00153">
    <property type="entry name" value="Mito_carr"/>
    <property type="match status" value="3"/>
</dbReference>
<evidence type="ECO:0000256" key="13">
    <source>
        <dbReference type="PROSITE-ProRule" id="PRU00282"/>
    </source>
</evidence>
<comment type="subcellular location">
    <subcellularLocation>
        <location evidence="1">Mitochondrion membrane</location>
        <topology evidence="1">Multi-pass membrane protein</topology>
    </subcellularLocation>
</comment>
<evidence type="ECO:0000256" key="5">
    <source>
        <dbReference type="ARBA" id="ARBA00022737"/>
    </source>
</evidence>
<dbReference type="PROSITE" id="PS50920">
    <property type="entry name" value="SOLCAR"/>
    <property type="match status" value="3"/>
</dbReference>
<keyword evidence="4 13" id="KW-0812">Transmembrane</keyword>
<keyword evidence="7" id="KW-0496">Mitochondrion</keyword>
<evidence type="ECO:0000256" key="3">
    <source>
        <dbReference type="ARBA" id="ARBA00022448"/>
    </source>
</evidence>
<evidence type="ECO:0000256" key="15">
    <source>
        <dbReference type="SAM" id="MobiDB-lite"/>
    </source>
</evidence>
<evidence type="ECO:0000256" key="8">
    <source>
        <dbReference type="ARBA" id="ARBA00023136"/>
    </source>
</evidence>
<dbReference type="InterPro" id="IPR018108">
    <property type="entry name" value="MCP_transmembrane"/>
</dbReference>
<reference evidence="17" key="2">
    <citation type="journal article" date="2015" name="Gigascience">
        <title>Reconstructing a comprehensive transcriptome assembly of a white-pupal translocated strain of the pest fruit fly Bactrocera cucurbitae.</title>
        <authorList>
            <person name="Sim S.B."/>
            <person name="Calla B."/>
            <person name="Hall B."/>
            <person name="DeRego T."/>
            <person name="Geib S.M."/>
        </authorList>
    </citation>
    <scope>NUCLEOTIDE SEQUENCE</scope>
</reference>
<name>A0A0A1X9V4_ZEUCU</name>
<evidence type="ECO:0000256" key="16">
    <source>
        <dbReference type="SAM" id="Phobius"/>
    </source>
</evidence>
<evidence type="ECO:0000256" key="7">
    <source>
        <dbReference type="ARBA" id="ARBA00023128"/>
    </source>
</evidence>
<feature type="compositionally biased region" description="Basic and acidic residues" evidence="15">
    <location>
        <begin position="12"/>
        <end position="23"/>
    </location>
</feature>
<evidence type="ECO:0000256" key="12">
    <source>
        <dbReference type="ARBA" id="ARBA00050799"/>
    </source>
</evidence>
<evidence type="ECO:0000256" key="11">
    <source>
        <dbReference type="ARBA" id="ARBA00041879"/>
    </source>
</evidence>
<dbReference type="EMBL" id="GBXI01006849">
    <property type="protein sequence ID" value="JAD07443.1"/>
    <property type="molecule type" value="Transcribed_RNA"/>
</dbReference>
<evidence type="ECO:0000256" key="14">
    <source>
        <dbReference type="RuleBase" id="RU000488"/>
    </source>
</evidence>
<dbReference type="FunFam" id="1.50.40.10:FF:000011">
    <property type="entry name" value="Mitochondrial thiamine pyrophosphate carrier 1"/>
    <property type="match status" value="1"/>
</dbReference>
<dbReference type="GO" id="GO:0090422">
    <property type="term" value="F:thiamine pyrophosphate transmembrane transporter activity"/>
    <property type="evidence" value="ECO:0007669"/>
    <property type="project" value="UniProtKB-ARBA"/>
</dbReference>
<proteinExistence type="inferred from homology"/>
<keyword evidence="3 14" id="KW-0813">Transport</keyword>
<dbReference type="SUPFAM" id="SSF103506">
    <property type="entry name" value="Mitochondrial carrier"/>
    <property type="match status" value="1"/>
</dbReference>
<protein>
    <recommendedName>
        <fullName evidence="10">Mitochondrial thiamine pyrophosphate carrier</fullName>
    </recommendedName>
    <alternativeName>
        <fullName evidence="11">Solute carrier family 25 member 19</fullName>
    </alternativeName>
</protein>
<feature type="repeat" description="Solcar" evidence="13">
    <location>
        <begin position="234"/>
        <end position="328"/>
    </location>
</feature>
<sequence>MAPASTALRLPKPSDFEGSVHHTSAHDDYTSAQAQLNQIYAGAISGALTRTITQPFDVLKIRFQLQVEPLSKHKQSKYNSLWQASKLIYHEEGLRGLFKGHNAGQFMSVVYSVGQFWSYEQIRAIMRDSPFMSTHPNTMNFLAGGFAGCVATIFSIPFDVIRTRIVAQDPGQGYRNMLHAVPMIWRTEGIRGYFRGLQPTLVQIVPLVGFNFMFYKKFNEMLVHTPLARNELLPTWVLLCTGGAAGVASKAVVYPLDFIKKRLQVQGFEQHRTKFGRTQRCKGVFHCIELTMKEEGVRGFYKGMYPTLIKSGLMTAFYFTIYDRCKMILYHYYNLGEGRTPPPVKS</sequence>
<evidence type="ECO:0000256" key="4">
    <source>
        <dbReference type="ARBA" id="ARBA00022692"/>
    </source>
</evidence>
<feature type="repeat" description="Solcar" evidence="13">
    <location>
        <begin position="33"/>
        <end position="125"/>
    </location>
</feature>
<evidence type="ECO:0000256" key="1">
    <source>
        <dbReference type="ARBA" id="ARBA00004225"/>
    </source>
</evidence>
<feature type="repeat" description="Solcar" evidence="13">
    <location>
        <begin position="135"/>
        <end position="221"/>
    </location>
</feature>
<evidence type="ECO:0000256" key="2">
    <source>
        <dbReference type="ARBA" id="ARBA00006375"/>
    </source>
</evidence>
<keyword evidence="5" id="KW-0677">Repeat</keyword>
<feature type="transmembrane region" description="Helical" evidence="16">
    <location>
        <begin position="193"/>
        <end position="215"/>
    </location>
</feature>
<evidence type="ECO:0000256" key="9">
    <source>
        <dbReference type="ARBA" id="ARBA00037549"/>
    </source>
</evidence>
<comment type="catalytic activity">
    <reaction evidence="12">
        <text>thiamine phosphate(out) + thiamine diphosphate(in) = thiamine phosphate(in) + thiamine diphosphate(out)</text>
        <dbReference type="Rhea" id="RHEA:73383"/>
        <dbReference type="ChEBI" id="CHEBI:37575"/>
        <dbReference type="ChEBI" id="CHEBI:58937"/>
    </reaction>
</comment>
<comment type="function">
    <text evidence="9">Mitochondrial transporter mediating uptake of thiamine diphosphate into mitochondria. It is not clear if the antiporter activity is affected by the membrane potential or by the proton electrochemical gradient.</text>
</comment>
<accession>A0A0A1X9V4</accession>
<organism evidence="17">
    <name type="scientific">Zeugodacus cucurbitae</name>
    <name type="common">Melon fruit fly</name>
    <name type="synonym">Bactrocera cucurbitae</name>
    <dbReference type="NCBI Taxonomy" id="28588"/>
    <lineage>
        <taxon>Eukaryota</taxon>
        <taxon>Metazoa</taxon>
        <taxon>Ecdysozoa</taxon>
        <taxon>Arthropoda</taxon>
        <taxon>Hexapoda</taxon>
        <taxon>Insecta</taxon>
        <taxon>Pterygota</taxon>
        <taxon>Neoptera</taxon>
        <taxon>Endopterygota</taxon>
        <taxon>Diptera</taxon>
        <taxon>Brachycera</taxon>
        <taxon>Muscomorpha</taxon>
        <taxon>Tephritoidea</taxon>
        <taxon>Tephritidae</taxon>
        <taxon>Zeugodacus</taxon>
        <taxon>Zeugodacus</taxon>
    </lineage>
</organism>
<dbReference type="PANTHER" id="PTHR24089">
    <property type="entry name" value="SOLUTE CARRIER FAMILY 25"/>
    <property type="match status" value="1"/>
</dbReference>
<dbReference type="PRINTS" id="PR00926">
    <property type="entry name" value="MITOCARRIER"/>
</dbReference>
<dbReference type="GO" id="GO:0031966">
    <property type="term" value="C:mitochondrial membrane"/>
    <property type="evidence" value="ECO:0007669"/>
    <property type="project" value="UniProtKB-SubCell"/>
</dbReference>
<evidence type="ECO:0000256" key="6">
    <source>
        <dbReference type="ARBA" id="ARBA00022989"/>
    </source>
</evidence>
<dbReference type="InterPro" id="IPR002067">
    <property type="entry name" value="MCP"/>
</dbReference>
<feature type="region of interest" description="Disordered" evidence="15">
    <location>
        <begin position="1"/>
        <end position="23"/>
    </location>
</feature>
<evidence type="ECO:0000313" key="17">
    <source>
        <dbReference type="EMBL" id="JAD07443.1"/>
    </source>
</evidence>
<dbReference type="AlphaFoldDB" id="A0A0A1X9V4"/>
<evidence type="ECO:0000256" key="10">
    <source>
        <dbReference type="ARBA" id="ARBA00040836"/>
    </source>
</evidence>
<reference evidence="17" key="1">
    <citation type="submission" date="2014-11" db="EMBL/GenBank/DDBJ databases">
        <authorList>
            <person name="Geib S."/>
        </authorList>
    </citation>
    <scope>NUCLEOTIDE SEQUENCE</scope>
</reference>
<keyword evidence="6 16" id="KW-1133">Transmembrane helix</keyword>
<feature type="transmembrane region" description="Helical" evidence="16">
    <location>
        <begin position="235"/>
        <end position="256"/>
    </location>
</feature>
<dbReference type="Gene3D" id="1.50.40.10">
    <property type="entry name" value="Mitochondrial carrier domain"/>
    <property type="match status" value="1"/>
</dbReference>
<comment type="similarity">
    <text evidence="2 14">Belongs to the mitochondrial carrier (TC 2.A.29) family.</text>
</comment>
<gene>
    <name evidence="17" type="primary">SLC25A19_0</name>
    <name evidence="17" type="ORF">g.35742</name>
</gene>
<dbReference type="InterPro" id="IPR023395">
    <property type="entry name" value="MCP_dom_sf"/>
</dbReference>